<dbReference type="GO" id="GO:0044194">
    <property type="term" value="C:cytolytic granule"/>
    <property type="evidence" value="ECO:0007669"/>
    <property type="project" value="UniProtKB-ARBA"/>
</dbReference>
<dbReference type="STRING" id="13735.ENSPSIP00000002505"/>
<dbReference type="Proteomes" id="UP000007267">
    <property type="component" value="Unassembled WGS sequence"/>
</dbReference>
<organism evidence="8 9">
    <name type="scientific">Pelodiscus sinensis</name>
    <name type="common">Chinese softshell turtle</name>
    <name type="synonym">Trionyx sinensis</name>
    <dbReference type="NCBI Taxonomy" id="13735"/>
    <lineage>
        <taxon>Eukaryota</taxon>
        <taxon>Metazoa</taxon>
        <taxon>Chordata</taxon>
        <taxon>Craniata</taxon>
        <taxon>Vertebrata</taxon>
        <taxon>Euteleostomi</taxon>
        <taxon>Archelosauria</taxon>
        <taxon>Testudinata</taxon>
        <taxon>Testudines</taxon>
        <taxon>Cryptodira</taxon>
        <taxon>Trionychia</taxon>
        <taxon>Trionychidae</taxon>
        <taxon>Pelodiscus</taxon>
    </lineage>
</organism>
<dbReference type="EC" id="2.4.2.31" evidence="7"/>
<dbReference type="eggNOG" id="ENOG502SKQR">
    <property type="taxonomic scope" value="Eukaryota"/>
</dbReference>
<dbReference type="PROSITE" id="PS01291">
    <property type="entry name" value="ART"/>
    <property type="match status" value="1"/>
</dbReference>
<keyword evidence="9" id="KW-1185">Reference proteome</keyword>
<keyword evidence="7" id="KW-0520">NAD</keyword>
<name>K7F395_PELSI</name>
<evidence type="ECO:0000256" key="2">
    <source>
        <dbReference type="ARBA" id="ARBA00022676"/>
    </source>
</evidence>
<dbReference type="GO" id="GO:0106274">
    <property type="term" value="F:NAD+-protein-arginine ADP-ribosyltransferase activity"/>
    <property type="evidence" value="ECO:0007669"/>
    <property type="project" value="UniProtKB-EC"/>
</dbReference>
<dbReference type="Pfam" id="PF01129">
    <property type="entry name" value="ART"/>
    <property type="match status" value="1"/>
</dbReference>
<dbReference type="GO" id="GO:0016779">
    <property type="term" value="F:nucleotidyltransferase activity"/>
    <property type="evidence" value="ECO:0007669"/>
    <property type="project" value="UniProtKB-KW"/>
</dbReference>
<dbReference type="SUPFAM" id="SSF56399">
    <property type="entry name" value="ADP-ribosylation"/>
    <property type="match status" value="1"/>
</dbReference>
<dbReference type="Ensembl" id="ENSPSIT00000002514.1">
    <property type="protein sequence ID" value="ENSPSIP00000002505.1"/>
    <property type="gene ID" value="ENSPSIG00000002464.1"/>
</dbReference>
<keyword evidence="5 7" id="KW-0521">NADP</keyword>
<dbReference type="GO" id="GO:0003950">
    <property type="term" value="F:NAD+ poly-ADP-ribosyltransferase activity"/>
    <property type="evidence" value="ECO:0007669"/>
    <property type="project" value="TreeGrafter"/>
</dbReference>
<dbReference type="OMA" id="HRREECI"/>
<dbReference type="GeneTree" id="ENSGT01030000234601"/>
<keyword evidence="4" id="KW-0548">Nucleotidyltransferase</keyword>
<dbReference type="AlphaFoldDB" id="K7F395"/>
<evidence type="ECO:0000256" key="1">
    <source>
        <dbReference type="ARBA" id="ARBA00009558"/>
    </source>
</evidence>
<dbReference type="PANTHER" id="PTHR10339:SF2">
    <property type="entry name" value="ECTO-ADP-RIBOSYLTRANSFERASE 5"/>
    <property type="match status" value="1"/>
</dbReference>
<dbReference type="InterPro" id="IPR000768">
    <property type="entry name" value="ART"/>
</dbReference>
<dbReference type="EMBL" id="AGCU01010822">
    <property type="status" value="NOT_ANNOTATED_CDS"/>
    <property type="molecule type" value="Genomic_DNA"/>
</dbReference>
<evidence type="ECO:0000256" key="5">
    <source>
        <dbReference type="ARBA" id="ARBA00022857"/>
    </source>
</evidence>
<dbReference type="PRINTS" id="PR00970">
    <property type="entry name" value="RIBTRNSFRASE"/>
</dbReference>
<evidence type="ECO:0000256" key="6">
    <source>
        <dbReference type="ARBA" id="ARBA00047597"/>
    </source>
</evidence>
<evidence type="ECO:0000256" key="4">
    <source>
        <dbReference type="ARBA" id="ARBA00022695"/>
    </source>
</evidence>
<evidence type="ECO:0000256" key="7">
    <source>
        <dbReference type="RuleBase" id="RU361228"/>
    </source>
</evidence>
<reference evidence="9" key="1">
    <citation type="submission" date="2011-10" db="EMBL/GenBank/DDBJ databases">
        <authorList>
            <consortium name="Soft-shell Turtle Genome Consortium"/>
        </authorList>
    </citation>
    <scope>NUCLEOTIDE SEQUENCE [LARGE SCALE GENOMIC DNA]</scope>
    <source>
        <strain evidence="9">Daiwa-1</strain>
    </source>
</reference>
<dbReference type="InterPro" id="IPR050999">
    <property type="entry name" value="ADP-ribosyltransferase_ARG"/>
</dbReference>
<proteinExistence type="inferred from homology"/>
<protein>
    <recommendedName>
        <fullName evidence="7">NAD(P)(+)--arginine ADP-ribosyltransferase</fullName>
        <ecNumber evidence="7">2.4.2.31</ecNumber>
    </recommendedName>
    <alternativeName>
        <fullName evidence="7">Mono(ADP-ribosyl)transferase</fullName>
    </alternativeName>
</protein>
<reference evidence="8" key="4">
    <citation type="submission" date="2025-09" db="UniProtKB">
        <authorList>
            <consortium name="Ensembl"/>
        </authorList>
    </citation>
    <scope>IDENTIFICATION</scope>
</reference>
<keyword evidence="2 7" id="KW-0328">Glycosyltransferase</keyword>
<comment type="catalytic activity">
    <reaction evidence="6 7">
        <text>L-arginyl-[protein] + NAD(+) = N(omega)-(ADP-D-ribosyl)-L-arginyl-[protein] + nicotinamide + H(+)</text>
        <dbReference type="Rhea" id="RHEA:19149"/>
        <dbReference type="Rhea" id="RHEA-COMP:10532"/>
        <dbReference type="Rhea" id="RHEA-COMP:15087"/>
        <dbReference type="ChEBI" id="CHEBI:15378"/>
        <dbReference type="ChEBI" id="CHEBI:17154"/>
        <dbReference type="ChEBI" id="CHEBI:29965"/>
        <dbReference type="ChEBI" id="CHEBI:57540"/>
        <dbReference type="ChEBI" id="CHEBI:142554"/>
        <dbReference type="EC" id="2.4.2.31"/>
    </reaction>
</comment>
<sequence>MDMAYDAFDDQYIGCTEKMEKIIKSELLPQEKSNLKSFNVSWEAAEKKWNARKENISLPVGFKKEHGIAILIYTSGGKKPLYQVFNRAVRKAGQSQVYYLEHFPFKALHFYLTRAVQLLRDCAEMYETKVYRGVGSLCYEPDKRGGDVRFGTFTSSSFNSHVAQRFGSKTFFTIQTCFGVPIADFSSFEEEEVLIPVYERFKVSSFTRGKNSNKFVLHSTNQTFSNFNCAYIEGVKGNVRDFCVNCSHPTSIGQVGFLRAERRIYHVP</sequence>
<evidence type="ECO:0000256" key="3">
    <source>
        <dbReference type="ARBA" id="ARBA00022679"/>
    </source>
</evidence>
<reference evidence="8" key="3">
    <citation type="submission" date="2025-08" db="UniProtKB">
        <authorList>
            <consortium name="Ensembl"/>
        </authorList>
    </citation>
    <scope>IDENTIFICATION</scope>
</reference>
<evidence type="ECO:0000313" key="9">
    <source>
        <dbReference type="Proteomes" id="UP000007267"/>
    </source>
</evidence>
<evidence type="ECO:0000313" key="8">
    <source>
        <dbReference type="Ensembl" id="ENSPSIP00000002505.1"/>
    </source>
</evidence>
<dbReference type="Gene3D" id="3.90.176.10">
    <property type="entry name" value="Toxin ADP-ribosyltransferase, Chain A, domain 1"/>
    <property type="match status" value="1"/>
</dbReference>
<dbReference type="PANTHER" id="PTHR10339">
    <property type="entry name" value="ADP-RIBOSYLTRANSFERASE"/>
    <property type="match status" value="1"/>
</dbReference>
<dbReference type="PROSITE" id="PS51996">
    <property type="entry name" value="TR_MART"/>
    <property type="match status" value="1"/>
</dbReference>
<keyword evidence="3 7" id="KW-0808">Transferase</keyword>
<comment type="similarity">
    <text evidence="1 7">Belongs to the Arg-specific ADP-ribosyltransferase family.</text>
</comment>
<accession>K7F395</accession>
<reference evidence="9" key="2">
    <citation type="journal article" date="2013" name="Nat. Genet.">
        <title>The draft genomes of soft-shell turtle and green sea turtle yield insights into the development and evolution of the turtle-specific body plan.</title>
        <authorList>
            <person name="Wang Z."/>
            <person name="Pascual-Anaya J."/>
            <person name="Zadissa A."/>
            <person name="Li W."/>
            <person name="Niimura Y."/>
            <person name="Huang Z."/>
            <person name="Li C."/>
            <person name="White S."/>
            <person name="Xiong Z."/>
            <person name="Fang D."/>
            <person name="Wang B."/>
            <person name="Ming Y."/>
            <person name="Chen Y."/>
            <person name="Zheng Y."/>
            <person name="Kuraku S."/>
            <person name="Pignatelli M."/>
            <person name="Herrero J."/>
            <person name="Beal K."/>
            <person name="Nozawa M."/>
            <person name="Li Q."/>
            <person name="Wang J."/>
            <person name="Zhang H."/>
            <person name="Yu L."/>
            <person name="Shigenobu S."/>
            <person name="Wang J."/>
            <person name="Liu J."/>
            <person name="Flicek P."/>
            <person name="Searle S."/>
            <person name="Wang J."/>
            <person name="Kuratani S."/>
            <person name="Yin Y."/>
            <person name="Aken B."/>
            <person name="Zhang G."/>
            <person name="Irie N."/>
        </authorList>
    </citation>
    <scope>NUCLEOTIDE SEQUENCE [LARGE SCALE GENOMIC DNA]</scope>
    <source>
        <strain evidence="9">Daiwa-1</strain>
    </source>
</reference>
<dbReference type="HOGENOM" id="CLU_059744_3_0_1"/>